<gene>
    <name evidence="2" type="ORF">G6O67_001873</name>
</gene>
<evidence type="ECO:0000313" key="2">
    <source>
        <dbReference type="EMBL" id="KAF4509939.1"/>
    </source>
</evidence>
<dbReference type="AlphaFoldDB" id="A0A8H4PT09"/>
<comment type="caution">
    <text evidence="2">The sequence shown here is derived from an EMBL/GenBank/DDBJ whole genome shotgun (WGS) entry which is preliminary data.</text>
</comment>
<evidence type="ECO:0000256" key="1">
    <source>
        <dbReference type="SAM" id="MobiDB-lite"/>
    </source>
</evidence>
<dbReference type="OrthoDB" id="10441899at2759"/>
<reference evidence="2 3" key="1">
    <citation type="journal article" date="2020" name="Genome Biol. Evol.">
        <title>A new high-quality draft genome assembly of the Chinese cordyceps Ophiocordyceps sinensis.</title>
        <authorList>
            <person name="Shu R."/>
            <person name="Zhang J."/>
            <person name="Meng Q."/>
            <person name="Zhang H."/>
            <person name="Zhou G."/>
            <person name="Li M."/>
            <person name="Wu P."/>
            <person name="Zhao Y."/>
            <person name="Chen C."/>
            <person name="Qin Q."/>
        </authorList>
    </citation>
    <scope>NUCLEOTIDE SEQUENCE [LARGE SCALE GENOMIC DNA]</scope>
    <source>
        <strain evidence="2 3">IOZ07</strain>
    </source>
</reference>
<sequence>MARNRRNIANGTVTRSSARSAIKPANAATADNAASSTEDDSDDGPSPSLVNRLLNASNNEDVGPKLLKDGNPYIYMRVPFGFPPWYVDSKAESSERLWNDLVHRHETMSARVGNMNVAMAQLETMESRVRPDGEDRLLFKKKIKDANNALDEFSDMRKGSPVLLSQKPIQLITFIEDSLWIAMGCLCRIVDAKLPRDVDGVDPEWEDRLRGLVESVAVESVAV</sequence>
<name>A0A8H4PT09_9HYPO</name>
<organism evidence="2 3">
    <name type="scientific">Ophiocordyceps sinensis</name>
    <dbReference type="NCBI Taxonomy" id="72228"/>
    <lineage>
        <taxon>Eukaryota</taxon>
        <taxon>Fungi</taxon>
        <taxon>Dikarya</taxon>
        <taxon>Ascomycota</taxon>
        <taxon>Pezizomycotina</taxon>
        <taxon>Sordariomycetes</taxon>
        <taxon>Hypocreomycetidae</taxon>
        <taxon>Hypocreales</taxon>
        <taxon>Ophiocordycipitaceae</taxon>
        <taxon>Ophiocordyceps</taxon>
    </lineage>
</organism>
<protein>
    <submittedName>
        <fullName evidence="2">Uncharacterized protein</fullName>
    </submittedName>
</protein>
<dbReference type="Proteomes" id="UP000557566">
    <property type="component" value="Unassembled WGS sequence"/>
</dbReference>
<feature type="compositionally biased region" description="Polar residues" evidence="1">
    <location>
        <begin position="7"/>
        <end position="19"/>
    </location>
</feature>
<proteinExistence type="predicted"/>
<feature type="region of interest" description="Disordered" evidence="1">
    <location>
        <begin position="1"/>
        <end position="48"/>
    </location>
</feature>
<feature type="compositionally biased region" description="Low complexity" evidence="1">
    <location>
        <begin position="25"/>
        <end position="36"/>
    </location>
</feature>
<dbReference type="EMBL" id="JAAVMX010000003">
    <property type="protein sequence ID" value="KAF4509939.1"/>
    <property type="molecule type" value="Genomic_DNA"/>
</dbReference>
<keyword evidence="3" id="KW-1185">Reference proteome</keyword>
<accession>A0A8H4PT09</accession>
<evidence type="ECO:0000313" key="3">
    <source>
        <dbReference type="Proteomes" id="UP000557566"/>
    </source>
</evidence>